<dbReference type="PROSITE" id="PS50850">
    <property type="entry name" value="MFS"/>
    <property type="match status" value="1"/>
</dbReference>
<organism evidence="10">
    <name type="scientific">Kitasatospora camelliae</name>
    <dbReference type="NCBI Taxonomy" id="3156397"/>
    <lineage>
        <taxon>Bacteria</taxon>
        <taxon>Bacillati</taxon>
        <taxon>Actinomycetota</taxon>
        <taxon>Actinomycetes</taxon>
        <taxon>Kitasatosporales</taxon>
        <taxon>Streptomycetaceae</taxon>
        <taxon>Kitasatospora</taxon>
    </lineage>
</organism>
<feature type="domain" description="Major facilitator superfamily (MFS) profile" evidence="9">
    <location>
        <begin position="47"/>
        <end position="454"/>
    </location>
</feature>
<accession>A0AAU8K1F4</accession>
<dbReference type="GO" id="GO:0005886">
    <property type="term" value="C:plasma membrane"/>
    <property type="evidence" value="ECO:0007669"/>
    <property type="project" value="UniProtKB-SubCell"/>
</dbReference>
<keyword evidence="5 8" id="KW-1133">Transmembrane helix</keyword>
<dbReference type="InterPro" id="IPR036259">
    <property type="entry name" value="MFS_trans_sf"/>
</dbReference>
<feature type="transmembrane region" description="Helical" evidence="8">
    <location>
        <begin position="398"/>
        <end position="419"/>
    </location>
</feature>
<feature type="transmembrane region" description="Helical" evidence="8">
    <location>
        <begin position="271"/>
        <end position="294"/>
    </location>
</feature>
<feature type="region of interest" description="Disordered" evidence="7">
    <location>
        <begin position="1"/>
        <end position="38"/>
    </location>
</feature>
<dbReference type="PROSITE" id="PS00216">
    <property type="entry name" value="SUGAR_TRANSPORT_1"/>
    <property type="match status" value="1"/>
</dbReference>
<feature type="transmembrane region" description="Helical" evidence="8">
    <location>
        <begin position="154"/>
        <end position="174"/>
    </location>
</feature>
<dbReference type="InterPro" id="IPR020846">
    <property type="entry name" value="MFS_dom"/>
</dbReference>
<dbReference type="KEGG" id="kcm:ABWK59_20370"/>
<dbReference type="PANTHER" id="PTHR43045">
    <property type="entry name" value="SHIKIMATE TRANSPORTER"/>
    <property type="match status" value="1"/>
</dbReference>
<dbReference type="RefSeq" id="WP_354642035.1">
    <property type="nucleotide sequence ID" value="NZ_CP159872.1"/>
</dbReference>
<dbReference type="AlphaFoldDB" id="A0AAU8K1F4"/>
<dbReference type="GO" id="GO:0022857">
    <property type="term" value="F:transmembrane transporter activity"/>
    <property type="evidence" value="ECO:0007669"/>
    <property type="project" value="InterPro"/>
</dbReference>
<comment type="subcellular location">
    <subcellularLocation>
        <location evidence="1">Cell membrane</location>
        <topology evidence="1">Multi-pass membrane protein</topology>
    </subcellularLocation>
</comment>
<feature type="transmembrane region" description="Helical" evidence="8">
    <location>
        <begin position="85"/>
        <end position="109"/>
    </location>
</feature>
<feature type="transmembrane region" description="Helical" evidence="8">
    <location>
        <begin position="47"/>
        <end position="73"/>
    </location>
</feature>
<dbReference type="InterPro" id="IPR005829">
    <property type="entry name" value="Sugar_transporter_CS"/>
</dbReference>
<feature type="transmembrane region" description="Helical" evidence="8">
    <location>
        <begin position="431"/>
        <end position="450"/>
    </location>
</feature>
<name>A0AAU8K1F4_9ACTN</name>
<feature type="transmembrane region" description="Helical" evidence="8">
    <location>
        <begin position="220"/>
        <end position="239"/>
    </location>
</feature>
<evidence type="ECO:0000256" key="3">
    <source>
        <dbReference type="ARBA" id="ARBA00022475"/>
    </source>
</evidence>
<dbReference type="Pfam" id="PF00083">
    <property type="entry name" value="Sugar_tr"/>
    <property type="match status" value="2"/>
</dbReference>
<dbReference type="SUPFAM" id="SSF103473">
    <property type="entry name" value="MFS general substrate transporter"/>
    <property type="match status" value="1"/>
</dbReference>
<evidence type="ECO:0000256" key="2">
    <source>
        <dbReference type="ARBA" id="ARBA00022448"/>
    </source>
</evidence>
<evidence type="ECO:0000256" key="6">
    <source>
        <dbReference type="ARBA" id="ARBA00023136"/>
    </source>
</evidence>
<dbReference type="EMBL" id="CP159872">
    <property type="protein sequence ID" value="XCM81098.1"/>
    <property type="molecule type" value="Genomic_DNA"/>
</dbReference>
<gene>
    <name evidence="10" type="ORF">ABWK59_20370</name>
</gene>
<proteinExistence type="predicted"/>
<protein>
    <submittedName>
        <fullName evidence="10">MFS transporter</fullName>
    </submittedName>
</protein>
<evidence type="ECO:0000256" key="8">
    <source>
        <dbReference type="SAM" id="Phobius"/>
    </source>
</evidence>
<dbReference type="Gene3D" id="1.20.1250.20">
    <property type="entry name" value="MFS general substrate transporter like domains"/>
    <property type="match status" value="1"/>
</dbReference>
<feature type="transmembrane region" description="Helical" evidence="8">
    <location>
        <begin position="186"/>
        <end position="208"/>
    </location>
</feature>
<evidence type="ECO:0000256" key="4">
    <source>
        <dbReference type="ARBA" id="ARBA00022692"/>
    </source>
</evidence>
<evidence type="ECO:0000313" key="10">
    <source>
        <dbReference type="EMBL" id="XCM81098.1"/>
    </source>
</evidence>
<feature type="transmembrane region" description="Helical" evidence="8">
    <location>
        <begin position="337"/>
        <end position="356"/>
    </location>
</feature>
<dbReference type="PANTHER" id="PTHR43045:SF2">
    <property type="entry name" value="INNER MEMBRANE METABOLITE TRANSPORT PROTEIN YHJE"/>
    <property type="match status" value="1"/>
</dbReference>
<evidence type="ECO:0000256" key="1">
    <source>
        <dbReference type="ARBA" id="ARBA00004651"/>
    </source>
</evidence>
<feature type="transmembrane region" description="Helical" evidence="8">
    <location>
        <begin position="121"/>
        <end position="142"/>
    </location>
</feature>
<dbReference type="CDD" id="cd17369">
    <property type="entry name" value="MFS_ShiA_like"/>
    <property type="match status" value="1"/>
</dbReference>
<reference evidence="10" key="1">
    <citation type="submission" date="2024-06" db="EMBL/GenBank/DDBJ databases">
        <title>The genome sequences of Kitasatospora sp. strain HUAS MG31.</title>
        <authorList>
            <person name="Mo P."/>
        </authorList>
    </citation>
    <scope>NUCLEOTIDE SEQUENCE</scope>
    <source>
        <strain evidence="10">HUAS MG31</strain>
    </source>
</reference>
<keyword evidence="3" id="KW-1003">Cell membrane</keyword>
<feature type="transmembrane region" description="Helical" evidence="8">
    <location>
        <begin position="306"/>
        <end position="325"/>
    </location>
</feature>
<evidence type="ECO:0000256" key="7">
    <source>
        <dbReference type="SAM" id="MobiDB-lite"/>
    </source>
</evidence>
<evidence type="ECO:0000256" key="5">
    <source>
        <dbReference type="ARBA" id="ARBA00022989"/>
    </source>
</evidence>
<sequence>MTIGTPSPDLPPGTPSGTPSGLPADTPSGSRAAGATHPPDRAALRRVAAAALVGTAIEFYDFFIYGTAAALVFGRVFFPELGATGALLAAFSVYAVAFLARPLGAVLFGHFGDRLGRKATLVVSLLLMGLSTAAVGLLPGYGPWGAWAPALLTLLRFCQGVGLGGEWGGAALLLAEYAPAGRRGRYGGFLQLGPCVGFFLATGAFLALSTGLSESAFLAWGWRVPFLLSFALVLVGLFVRLRIAETPLFLGEPARARVPVAELLRSYARPVLLGGGAIVVGYGMFYLTTTYALAHATADLGMARTLVLELLMAGAVAKAGAVWAAAAAADRFGRRRVLVAATVAAALWAPLLFPLLEAGGTGPAAVALIGAMTLLGAMLGPVASYLPELFPTRVRYTGAALTYNLGGVVGGATAPLVATRLTAVYGTAEPVGWYLAALAGVSLLCLWVLPETRGRDLAERHGRALAVGGGAAAGG</sequence>
<keyword evidence="2" id="KW-0813">Transport</keyword>
<feature type="transmembrane region" description="Helical" evidence="8">
    <location>
        <begin position="362"/>
        <end position="386"/>
    </location>
</feature>
<evidence type="ECO:0000259" key="9">
    <source>
        <dbReference type="PROSITE" id="PS50850"/>
    </source>
</evidence>
<dbReference type="InterPro" id="IPR005828">
    <property type="entry name" value="MFS_sugar_transport-like"/>
</dbReference>
<keyword evidence="4 8" id="KW-0812">Transmembrane</keyword>
<keyword evidence="6 8" id="KW-0472">Membrane</keyword>